<dbReference type="EMBL" id="CP120682">
    <property type="protein sequence ID" value="WKN39706.1"/>
    <property type="molecule type" value="Genomic_DNA"/>
</dbReference>
<dbReference type="AlphaFoldDB" id="A0AA49GUH2"/>
<comment type="cofactor">
    <cofactor evidence="1">
        <name>FMN</name>
        <dbReference type="ChEBI" id="CHEBI:58210"/>
    </cofactor>
</comment>
<reference evidence="8" key="1">
    <citation type="journal article" date="2023" name="Comput. Struct. Biotechnol. J.">
        <title>Discovery of a novel marine Bacteroidetes with a rich repertoire of carbohydrate-active enzymes.</title>
        <authorList>
            <person name="Chen B."/>
            <person name="Liu G."/>
            <person name="Chen Q."/>
            <person name="Wang H."/>
            <person name="Liu L."/>
            <person name="Tang K."/>
        </authorList>
    </citation>
    <scope>NUCLEOTIDE SEQUENCE</scope>
    <source>
        <strain evidence="8">TK19036</strain>
    </source>
</reference>
<evidence type="ECO:0000256" key="5">
    <source>
        <dbReference type="ARBA" id="ARBA00022857"/>
    </source>
</evidence>
<evidence type="ECO:0000256" key="6">
    <source>
        <dbReference type="ARBA" id="ARBA00023002"/>
    </source>
</evidence>
<keyword evidence="5" id="KW-0521">NADP</keyword>
<dbReference type="PANTHER" id="PTHR43673:SF2">
    <property type="entry name" value="NITROREDUCTASE"/>
    <property type="match status" value="1"/>
</dbReference>
<gene>
    <name evidence="8" type="ORF">K4G66_13495</name>
</gene>
<evidence type="ECO:0000256" key="4">
    <source>
        <dbReference type="ARBA" id="ARBA00022643"/>
    </source>
</evidence>
<reference evidence="8" key="2">
    <citation type="journal article" date="2024" name="Antonie Van Leeuwenhoek">
        <title>Roseihalotalea indica gen. nov., sp. nov., a halophilic Bacteroidetes from mesopelagic Southwest Indian Ocean with higher carbohydrate metabolic potential.</title>
        <authorList>
            <person name="Chen B."/>
            <person name="Zhang M."/>
            <person name="Lin D."/>
            <person name="Ye J."/>
            <person name="Tang K."/>
        </authorList>
    </citation>
    <scope>NUCLEOTIDE SEQUENCE</scope>
    <source>
        <strain evidence="8">TK19036</strain>
    </source>
</reference>
<dbReference type="GO" id="GO:0016491">
    <property type="term" value="F:oxidoreductase activity"/>
    <property type="evidence" value="ECO:0007669"/>
    <property type="project" value="UniProtKB-KW"/>
</dbReference>
<dbReference type="PANTHER" id="PTHR43673">
    <property type="entry name" value="NAD(P)H NITROREDUCTASE YDGI-RELATED"/>
    <property type="match status" value="1"/>
</dbReference>
<keyword evidence="3" id="KW-0285">Flavoprotein</keyword>
<dbReference type="Pfam" id="PF00881">
    <property type="entry name" value="Nitroreductase"/>
    <property type="match status" value="1"/>
</dbReference>
<evidence type="ECO:0000256" key="1">
    <source>
        <dbReference type="ARBA" id="ARBA00001917"/>
    </source>
</evidence>
<organism evidence="8">
    <name type="scientific">Roseihalotalea indica</name>
    <dbReference type="NCBI Taxonomy" id="2867963"/>
    <lineage>
        <taxon>Bacteria</taxon>
        <taxon>Pseudomonadati</taxon>
        <taxon>Bacteroidota</taxon>
        <taxon>Cytophagia</taxon>
        <taxon>Cytophagales</taxon>
        <taxon>Catalimonadaceae</taxon>
        <taxon>Roseihalotalea</taxon>
    </lineage>
</organism>
<name>A0AA49GUH2_9BACT</name>
<sequence>MELIDALNWRYAAKKMNGKAVPQEKIDNILEAVRLSASAYGLQPYQVIVVSDHITKGKIHEEACPQPQVVDGSHLLVFAYWDQIDDAKVDDYIKLISETRGVAPESLTGFADSMKGGFHSKTAEEQQLWASRQAYIGLGHGLVAAAMEEVDATPMEGFNAEKMDEVLGLKEKGLKSVALLALGYRDEEQDFLAKAPKVRREKEDFFIEV</sequence>
<evidence type="ECO:0000259" key="7">
    <source>
        <dbReference type="Pfam" id="PF00881"/>
    </source>
</evidence>
<evidence type="ECO:0000256" key="2">
    <source>
        <dbReference type="ARBA" id="ARBA00007118"/>
    </source>
</evidence>
<comment type="similarity">
    <text evidence="2">Belongs to the nitroreductase family.</text>
</comment>
<feature type="domain" description="Nitroreductase" evidence="7">
    <location>
        <begin position="9"/>
        <end position="184"/>
    </location>
</feature>
<dbReference type="CDD" id="cd02149">
    <property type="entry name" value="NfsB-like"/>
    <property type="match status" value="1"/>
</dbReference>
<dbReference type="Gene3D" id="3.40.109.10">
    <property type="entry name" value="NADH Oxidase"/>
    <property type="match status" value="1"/>
</dbReference>
<dbReference type="InterPro" id="IPR029479">
    <property type="entry name" value="Nitroreductase"/>
</dbReference>
<dbReference type="SUPFAM" id="SSF55469">
    <property type="entry name" value="FMN-dependent nitroreductase-like"/>
    <property type="match status" value="1"/>
</dbReference>
<protein>
    <submittedName>
        <fullName evidence="8">NAD(P)H-dependent oxidoreductase</fullName>
    </submittedName>
</protein>
<keyword evidence="4" id="KW-0288">FMN</keyword>
<evidence type="ECO:0000256" key="3">
    <source>
        <dbReference type="ARBA" id="ARBA00022630"/>
    </source>
</evidence>
<proteinExistence type="inferred from homology"/>
<dbReference type="InterPro" id="IPR033878">
    <property type="entry name" value="NfsB-like"/>
</dbReference>
<dbReference type="InterPro" id="IPR000415">
    <property type="entry name" value="Nitroreductase-like"/>
</dbReference>
<accession>A0AA49GUH2</accession>
<evidence type="ECO:0000313" key="8">
    <source>
        <dbReference type="EMBL" id="WKN39706.1"/>
    </source>
</evidence>
<keyword evidence="6" id="KW-0560">Oxidoreductase</keyword>